<protein>
    <submittedName>
        <fullName evidence="2">AAA domain-containing protein</fullName>
    </submittedName>
</protein>
<dbReference type="PANTHER" id="PTHR42759">
    <property type="entry name" value="MOXR FAMILY PROTEIN"/>
    <property type="match status" value="1"/>
</dbReference>
<dbReference type="InterPro" id="IPR011703">
    <property type="entry name" value="ATPase_AAA-3"/>
</dbReference>
<name>A0ABM9HCT1_9BACT</name>
<evidence type="ECO:0000313" key="2">
    <source>
        <dbReference type="EMBL" id="CAI2718045.1"/>
    </source>
</evidence>
<sequence length="331" mass="36871">MDQTTPDLDLARELLEAKNNVLKEIRKVIIGQDAVIEDLLVALFSRGHCLFVGVPGLAKTLLVSSLAKVLNLKFSRIQFTPDLMPSDITGTEILYEDQATNKREFRFIRGPIFANIILADEINRTPPKTQAALLQAMQEHQVTVGSNTYHLEPPFLVFATQNPIEHEGTYPLPEAQLDRFMFIINVDYPTKEQEVQIALSTTSGVKPELEVVMEADRILALQKLVPKVPVSDHVARYAVDLVRASRPGNGTTPGFVTEWVSWGAGPRASQYLVLAAKARALMDNRVAVTIDDIKSVSQQVLEHRILLNFKAEAENIKTQDIIDKLLAEVKV</sequence>
<dbReference type="PANTHER" id="PTHR42759:SF1">
    <property type="entry name" value="MAGNESIUM-CHELATASE SUBUNIT CHLD"/>
    <property type="match status" value="1"/>
</dbReference>
<accession>A0ABM9HCT1</accession>
<dbReference type="InterPro" id="IPR003593">
    <property type="entry name" value="AAA+_ATPase"/>
</dbReference>
<dbReference type="CDD" id="cd00009">
    <property type="entry name" value="AAA"/>
    <property type="match status" value="1"/>
</dbReference>
<dbReference type="Proteomes" id="UP001157733">
    <property type="component" value="Chromosome"/>
</dbReference>
<feature type="domain" description="AAA+ ATPase" evidence="1">
    <location>
        <begin position="45"/>
        <end position="190"/>
    </location>
</feature>
<evidence type="ECO:0000313" key="3">
    <source>
        <dbReference type="Proteomes" id="UP001157733"/>
    </source>
</evidence>
<dbReference type="Gene3D" id="3.40.50.300">
    <property type="entry name" value="P-loop containing nucleotide triphosphate hydrolases"/>
    <property type="match status" value="1"/>
</dbReference>
<dbReference type="EMBL" id="OX336137">
    <property type="protein sequence ID" value="CAI2718045.1"/>
    <property type="molecule type" value="Genomic_DNA"/>
</dbReference>
<dbReference type="Pfam" id="PF17863">
    <property type="entry name" value="AAA_lid_2"/>
    <property type="match status" value="1"/>
</dbReference>
<dbReference type="SMART" id="SM00382">
    <property type="entry name" value="AAA"/>
    <property type="match status" value="1"/>
</dbReference>
<dbReference type="SUPFAM" id="SSF52540">
    <property type="entry name" value="P-loop containing nucleoside triphosphate hydrolases"/>
    <property type="match status" value="1"/>
</dbReference>
<dbReference type="InterPro" id="IPR050764">
    <property type="entry name" value="CbbQ/NirQ/NorQ/GpvN"/>
</dbReference>
<dbReference type="PIRSF" id="PIRSF002849">
    <property type="entry name" value="AAA_ATPase_chaperone_MoxR_prd"/>
    <property type="match status" value="1"/>
</dbReference>
<keyword evidence="3" id="KW-1185">Reference proteome</keyword>
<evidence type="ECO:0000259" key="1">
    <source>
        <dbReference type="SMART" id="SM00382"/>
    </source>
</evidence>
<proteinExistence type="predicted"/>
<organism evidence="2 3">
    <name type="scientific">Nitrospina watsonii</name>
    <dbReference type="NCBI Taxonomy" id="1323948"/>
    <lineage>
        <taxon>Bacteria</taxon>
        <taxon>Pseudomonadati</taxon>
        <taxon>Nitrospinota/Tectimicrobiota group</taxon>
        <taxon>Nitrospinota</taxon>
        <taxon>Nitrospinia</taxon>
        <taxon>Nitrospinales</taxon>
        <taxon>Nitrospinaceae</taxon>
        <taxon>Nitrospina</taxon>
    </lineage>
</organism>
<dbReference type="Gene3D" id="1.10.8.80">
    <property type="entry name" value="Magnesium chelatase subunit I, C-Terminal domain"/>
    <property type="match status" value="1"/>
</dbReference>
<gene>
    <name evidence="2" type="ORF">NSPWAT_1186</name>
</gene>
<dbReference type="RefSeq" id="WP_282010955.1">
    <property type="nucleotide sequence ID" value="NZ_OX336137.1"/>
</dbReference>
<reference evidence="2 3" key="1">
    <citation type="submission" date="2022-09" db="EMBL/GenBank/DDBJ databases">
        <authorList>
            <person name="Kop L."/>
        </authorList>
    </citation>
    <scope>NUCLEOTIDE SEQUENCE [LARGE SCALE GENOMIC DNA]</scope>
    <source>
        <strain evidence="2 3">347</strain>
    </source>
</reference>
<dbReference type="InterPro" id="IPR041628">
    <property type="entry name" value="ChlI/MoxR_AAA_lid"/>
</dbReference>
<dbReference type="Pfam" id="PF07726">
    <property type="entry name" value="AAA_3"/>
    <property type="match status" value="1"/>
</dbReference>
<dbReference type="InterPro" id="IPR027417">
    <property type="entry name" value="P-loop_NTPase"/>
</dbReference>